<name>A0A371EZ15_MUCPR</name>
<sequence>MAQILFAAIFSFARMLVGPCLTYVTLTANYPLLIKAMGLGLQLVSAFWFFKIVRMIRNKLTKRTTSKNGVNHANIWRKTTNSKLQYS</sequence>
<evidence type="ECO:0000313" key="9">
    <source>
        <dbReference type="Proteomes" id="UP000257109"/>
    </source>
</evidence>
<evidence type="ECO:0000256" key="4">
    <source>
        <dbReference type="ARBA" id="ARBA00023136"/>
    </source>
</evidence>
<accession>A0A371EZ15</accession>
<evidence type="ECO:0000256" key="2">
    <source>
        <dbReference type="ARBA" id="ARBA00022692"/>
    </source>
</evidence>
<comment type="subcellular location">
    <subcellularLocation>
        <location evidence="1">Membrane</location>
        <topology evidence="1">Multi-pass membrane protein</topology>
    </subcellularLocation>
</comment>
<evidence type="ECO:0000256" key="5">
    <source>
        <dbReference type="PROSITE-ProRule" id="PRU00205"/>
    </source>
</evidence>
<dbReference type="STRING" id="157652.A0A371EZ15"/>
<dbReference type="InterPro" id="IPR042512">
    <property type="entry name" value="TLCD5"/>
</dbReference>
<gene>
    <name evidence="8" type="ORF">CR513_49444</name>
</gene>
<evidence type="ECO:0000256" key="3">
    <source>
        <dbReference type="ARBA" id="ARBA00022989"/>
    </source>
</evidence>
<dbReference type="Proteomes" id="UP000257109">
    <property type="component" value="Unassembled WGS sequence"/>
</dbReference>
<proteinExistence type="predicted"/>
<dbReference type="PANTHER" id="PTHR31898">
    <property type="entry name" value="TRANSMEMBRANE PROTEIN 136"/>
    <property type="match status" value="1"/>
</dbReference>
<dbReference type="InterPro" id="IPR006634">
    <property type="entry name" value="TLC-dom"/>
</dbReference>
<reference evidence="8" key="1">
    <citation type="submission" date="2018-05" db="EMBL/GenBank/DDBJ databases">
        <title>Draft genome of Mucuna pruriens seed.</title>
        <authorList>
            <person name="Nnadi N.E."/>
            <person name="Vos R."/>
            <person name="Hasami M.H."/>
            <person name="Devisetty U.K."/>
            <person name="Aguiy J.C."/>
        </authorList>
    </citation>
    <scope>NUCLEOTIDE SEQUENCE [LARGE SCALE GENOMIC DNA]</scope>
    <source>
        <strain evidence="8">JCA_2017</strain>
    </source>
</reference>
<evidence type="ECO:0000256" key="6">
    <source>
        <dbReference type="SAM" id="Phobius"/>
    </source>
</evidence>
<keyword evidence="9" id="KW-1185">Reference proteome</keyword>
<keyword evidence="2 5" id="KW-0812">Transmembrane</keyword>
<dbReference type="OrthoDB" id="506011at2759"/>
<protein>
    <recommendedName>
        <fullName evidence="7">TLC domain-containing protein</fullName>
    </recommendedName>
</protein>
<keyword evidence="3 6" id="KW-1133">Transmembrane helix</keyword>
<feature type="domain" description="TLC" evidence="7">
    <location>
        <begin position="1"/>
        <end position="61"/>
    </location>
</feature>
<evidence type="ECO:0000256" key="1">
    <source>
        <dbReference type="ARBA" id="ARBA00004141"/>
    </source>
</evidence>
<feature type="transmembrane region" description="Helical" evidence="6">
    <location>
        <begin position="32"/>
        <end position="53"/>
    </location>
</feature>
<evidence type="ECO:0000259" key="7">
    <source>
        <dbReference type="PROSITE" id="PS50922"/>
    </source>
</evidence>
<dbReference type="PROSITE" id="PS50922">
    <property type="entry name" value="TLC"/>
    <property type="match status" value="1"/>
</dbReference>
<dbReference type="EMBL" id="QJKJ01011418">
    <property type="protein sequence ID" value="RDX71241.1"/>
    <property type="molecule type" value="Genomic_DNA"/>
</dbReference>
<dbReference type="GO" id="GO:0016020">
    <property type="term" value="C:membrane"/>
    <property type="evidence" value="ECO:0007669"/>
    <property type="project" value="UniProtKB-SubCell"/>
</dbReference>
<keyword evidence="4 5" id="KW-0472">Membrane</keyword>
<feature type="non-terminal residue" evidence="8">
    <location>
        <position position="1"/>
    </location>
</feature>
<comment type="caution">
    <text evidence="8">The sequence shown here is derived from an EMBL/GenBank/DDBJ whole genome shotgun (WGS) entry which is preliminary data.</text>
</comment>
<dbReference type="PANTHER" id="PTHR31898:SF1">
    <property type="entry name" value="TLC DOMAIN-CONTAINING PROTEIN 5"/>
    <property type="match status" value="1"/>
</dbReference>
<organism evidence="8 9">
    <name type="scientific">Mucuna pruriens</name>
    <name type="common">Velvet bean</name>
    <name type="synonym">Dolichos pruriens</name>
    <dbReference type="NCBI Taxonomy" id="157652"/>
    <lineage>
        <taxon>Eukaryota</taxon>
        <taxon>Viridiplantae</taxon>
        <taxon>Streptophyta</taxon>
        <taxon>Embryophyta</taxon>
        <taxon>Tracheophyta</taxon>
        <taxon>Spermatophyta</taxon>
        <taxon>Magnoliopsida</taxon>
        <taxon>eudicotyledons</taxon>
        <taxon>Gunneridae</taxon>
        <taxon>Pentapetalae</taxon>
        <taxon>rosids</taxon>
        <taxon>fabids</taxon>
        <taxon>Fabales</taxon>
        <taxon>Fabaceae</taxon>
        <taxon>Papilionoideae</taxon>
        <taxon>50 kb inversion clade</taxon>
        <taxon>NPAAA clade</taxon>
        <taxon>indigoferoid/millettioid clade</taxon>
        <taxon>Phaseoleae</taxon>
        <taxon>Mucuna</taxon>
    </lineage>
</organism>
<evidence type="ECO:0000313" key="8">
    <source>
        <dbReference type="EMBL" id="RDX71241.1"/>
    </source>
</evidence>
<dbReference type="AlphaFoldDB" id="A0A371EZ15"/>